<dbReference type="AlphaFoldDB" id="A0AAD3CTM5"/>
<dbReference type="EMBL" id="BLLK01000040">
    <property type="protein sequence ID" value="GFH50655.1"/>
    <property type="molecule type" value="Genomic_DNA"/>
</dbReference>
<reference evidence="2 3" key="1">
    <citation type="journal article" date="2021" name="Sci. Rep.">
        <title>The genome of the diatom Chaetoceros tenuissimus carries an ancient integrated fragment of an extant virus.</title>
        <authorList>
            <person name="Hongo Y."/>
            <person name="Kimura K."/>
            <person name="Takaki Y."/>
            <person name="Yoshida Y."/>
            <person name="Baba S."/>
            <person name="Kobayashi G."/>
            <person name="Nagasaki K."/>
            <person name="Hano T."/>
            <person name="Tomaru Y."/>
        </authorList>
    </citation>
    <scope>NUCLEOTIDE SEQUENCE [LARGE SCALE GENOMIC DNA]</scope>
    <source>
        <strain evidence="2 3">NIES-3715</strain>
    </source>
</reference>
<sequence>MNVSSSNSSAPANNMTSTSNGTAAAVSVPMPSLPHPSKNDFPGSLLAMFKLGDKNQERCKYIFEVLIKNAEQRGYANSIKWGGKKKWLVTNEDSIYNTEFTATGRFSGSNSSAPANNMTSTSNGTAAAVSVPMPSLPHPSKNDFPGSLLAMFKLGDKNQERCKYIFEVLIKNAEQRGYANSIKWGGKKKWLVTNEDSIYNTEFTATGRFSGSNSSAPANNMTSTSNGTAAAVSVPMPSLPHPSKNDFPGSLLAMFKLGDKNQERCKYIFEVLIKNAEQRGYANSIKWGGKKKWLVTNEDSIYNTEFTATGRFSGSNSSAPANNMTSTSNGTAAAVSVPMPSLPHPSKNDFPGSLLAMFKLGDKNQERCKYIFEVLIKNAEQRGYANSIKWGGKKKWLVTNEDSIYNTEFTATGRFSG</sequence>
<organism evidence="2 3">
    <name type="scientific">Chaetoceros tenuissimus</name>
    <dbReference type="NCBI Taxonomy" id="426638"/>
    <lineage>
        <taxon>Eukaryota</taxon>
        <taxon>Sar</taxon>
        <taxon>Stramenopiles</taxon>
        <taxon>Ochrophyta</taxon>
        <taxon>Bacillariophyta</taxon>
        <taxon>Coscinodiscophyceae</taxon>
        <taxon>Chaetocerotophycidae</taxon>
        <taxon>Chaetocerotales</taxon>
        <taxon>Chaetocerotaceae</taxon>
        <taxon>Chaetoceros</taxon>
    </lineage>
</organism>
<evidence type="ECO:0000256" key="1">
    <source>
        <dbReference type="SAM" id="MobiDB-lite"/>
    </source>
</evidence>
<comment type="caution">
    <text evidence="2">The sequence shown here is derived from an EMBL/GenBank/DDBJ whole genome shotgun (WGS) entry which is preliminary data.</text>
</comment>
<gene>
    <name evidence="2" type="ORF">CTEN210_07131</name>
</gene>
<proteinExistence type="predicted"/>
<feature type="compositionally biased region" description="Low complexity" evidence="1">
    <location>
        <begin position="1"/>
        <end position="20"/>
    </location>
</feature>
<keyword evidence="3" id="KW-1185">Reference proteome</keyword>
<name>A0AAD3CTM5_9STRA</name>
<accession>A0AAD3CTM5</accession>
<dbReference type="Proteomes" id="UP001054902">
    <property type="component" value="Unassembled WGS sequence"/>
</dbReference>
<evidence type="ECO:0000313" key="2">
    <source>
        <dbReference type="EMBL" id="GFH50655.1"/>
    </source>
</evidence>
<feature type="region of interest" description="Disordered" evidence="1">
    <location>
        <begin position="1"/>
        <end position="35"/>
    </location>
</feature>
<evidence type="ECO:0000313" key="3">
    <source>
        <dbReference type="Proteomes" id="UP001054902"/>
    </source>
</evidence>
<protein>
    <submittedName>
        <fullName evidence="2">Uncharacterized protein</fullName>
    </submittedName>
</protein>